<dbReference type="SUPFAM" id="SSF53067">
    <property type="entry name" value="Actin-like ATPase domain"/>
    <property type="match status" value="1"/>
</dbReference>
<proteinExistence type="predicted"/>
<dbReference type="EMBL" id="EU828773">
    <property type="protein sequence ID" value="ACF19894.1"/>
    <property type="molecule type" value="Genomic_DNA"/>
</dbReference>
<dbReference type="Gene3D" id="3.30.420.40">
    <property type="match status" value="2"/>
</dbReference>
<protein>
    <submittedName>
        <fullName evidence="1 2">PilM</fullName>
    </submittedName>
</protein>
<dbReference type="EMBL" id="LS483426">
    <property type="protein sequence ID" value="SQH24954.1"/>
    <property type="molecule type" value="Genomic_DNA"/>
</dbReference>
<evidence type="ECO:0000313" key="2">
    <source>
        <dbReference type="EMBL" id="SQH24954.1"/>
    </source>
</evidence>
<organism evidence="1">
    <name type="scientific">Kingella kingae</name>
    <dbReference type="NCBI Taxonomy" id="504"/>
    <lineage>
        <taxon>Bacteria</taxon>
        <taxon>Pseudomonadati</taxon>
        <taxon>Pseudomonadota</taxon>
        <taxon>Betaproteobacteria</taxon>
        <taxon>Neisseriales</taxon>
        <taxon>Neisseriaceae</taxon>
        <taxon>Kingella</taxon>
    </lineage>
</organism>
<dbReference type="GeneID" id="93262442"/>
<name>B6SE76_KINKI</name>
<accession>B6SE76</accession>
<evidence type="ECO:0000313" key="3">
    <source>
        <dbReference type="Proteomes" id="UP000248598"/>
    </source>
</evidence>
<evidence type="ECO:0000313" key="1">
    <source>
        <dbReference type="EMBL" id="ACF19894.1"/>
    </source>
</evidence>
<dbReference type="PIRSF" id="PIRSF019169">
    <property type="entry name" value="PilM"/>
    <property type="match status" value="1"/>
</dbReference>
<dbReference type="InterPro" id="IPR050696">
    <property type="entry name" value="FtsA/MreB"/>
</dbReference>
<dbReference type="Pfam" id="PF11104">
    <property type="entry name" value="PilM_2"/>
    <property type="match status" value="1"/>
</dbReference>
<dbReference type="AlphaFoldDB" id="B6SE76"/>
<dbReference type="Proteomes" id="UP000248598">
    <property type="component" value="Chromosome 1"/>
</dbReference>
<dbReference type="PANTHER" id="PTHR32432:SF3">
    <property type="entry name" value="ETHANOLAMINE UTILIZATION PROTEIN EUTJ"/>
    <property type="match status" value="1"/>
</dbReference>
<dbReference type="InterPro" id="IPR043129">
    <property type="entry name" value="ATPase_NBD"/>
</dbReference>
<reference evidence="2 3" key="2">
    <citation type="submission" date="2018-06" db="EMBL/GenBank/DDBJ databases">
        <authorList>
            <consortium name="Pathogen Informatics"/>
            <person name="Doyle S."/>
        </authorList>
    </citation>
    <scope>NUCLEOTIDE SEQUENCE [LARGE SCALE GENOMIC DNA]</scope>
    <source>
        <strain evidence="2 3">NCTC10529</strain>
    </source>
</reference>
<reference evidence="1" key="1">
    <citation type="journal article" date="2008" name="J. Bacteriol.">
        <title>Kingella kingae expresses type IV pili that mediate adherence to respiratory epithelial and synovial cells.</title>
        <authorList>
            <person name="Kehl-Fie T.E."/>
            <person name="Miller S.E."/>
            <person name="St Geme J.W.III."/>
        </authorList>
    </citation>
    <scope>NUCLEOTIDE SEQUENCE</scope>
    <source>
        <strain evidence="1">269-492</strain>
    </source>
</reference>
<dbReference type="RefSeq" id="WP_003785822.1">
    <property type="nucleotide sequence ID" value="NZ_CP050136.1"/>
</dbReference>
<dbReference type="InterPro" id="IPR005883">
    <property type="entry name" value="PilM"/>
</dbReference>
<dbReference type="CDD" id="cd24049">
    <property type="entry name" value="ASKHA_NBD_PilM"/>
    <property type="match status" value="1"/>
</dbReference>
<sequence>MRFKKTEKNTSNKAANATSGRSVIGLDIGQGGIRMVQLSGRSLSQVQLEKYAMVTLPSNVISGTEVVDFEQLVSHLQQCYSKLKTNCKQVNISLPTSSVTIEDDVRFNPEESEISLQEMVESEVSRVGALDSMNYDWYEMSQNAKTGEQRILVVAAKTEDVDRCSDLLDEIGLQATNVDVDLFAIANAFAYADQGEQFADSKVLLVDVGDVNMRALVVEKGTILFRHESHLGLEQLVQLVQRNYQCGDAEALAMIYGEMGRPADYHNMITHDFNMQIAQEVQRALQFFLATQSMDQGNDIRQIFVSGVGCTGAAGLDDAIYAQTSIATQQIAPASLAVNKLKTDEARFAQDANSLTMAFGLALRGLV</sequence>
<dbReference type="NCBIfam" id="TIGR01175">
    <property type="entry name" value="pilM"/>
    <property type="match status" value="1"/>
</dbReference>
<dbReference type="KEGG" id="kki:KKKWG1_1099"/>
<gene>
    <name evidence="1" type="primary">pilM</name>
    <name evidence="2" type="ORF">NCTC10529_01149</name>
</gene>
<dbReference type="Gene3D" id="3.30.1490.300">
    <property type="match status" value="1"/>
</dbReference>
<dbReference type="PANTHER" id="PTHR32432">
    <property type="entry name" value="CELL DIVISION PROTEIN FTSA-RELATED"/>
    <property type="match status" value="1"/>
</dbReference>